<dbReference type="CDD" id="cd08368">
    <property type="entry name" value="LIM"/>
    <property type="match status" value="2"/>
</dbReference>
<feature type="region of interest" description="Disordered" evidence="4">
    <location>
        <begin position="22"/>
        <end position="54"/>
    </location>
</feature>
<dbReference type="InterPro" id="IPR022087">
    <property type="entry name" value="DA1-like_dom"/>
</dbReference>
<evidence type="ECO:0000256" key="3">
    <source>
        <dbReference type="PROSITE-ProRule" id="PRU00125"/>
    </source>
</evidence>
<keyword evidence="1 3" id="KW-0479">Metal-binding</keyword>
<dbReference type="GO" id="GO:0046872">
    <property type="term" value="F:metal ion binding"/>
    <property type="evidence" value="ECO:0007669"/>
    <property type="project" value="UniProtKB-KW"/>
</dbReference>
<keyword evidence="3" id="KW-0440">LIM domain</keyword>
<organism evidence="6">
    <name type="scientific">Chromera velia CCMP2878</name>
    <dbReference type="NCBI Taxonomy" id="1169474"/>
    <lineage>
        <taxon>Eukaryota</taxon>
        <taxon>Sar</taxon>
        <taxon>Alveolata</taxon>
        <taxon>Colpodellida</taxon>
        <taxon>Chromeraceae</taxon>
        <taxon>Chromera</taxon>
    </lineage>
</organism>
<feature type="compositionally biased region" description="Low complexity" evidence="4">
    <location>
        <begin position="37"/>
        <end position="54"/>
    </location>
</feature>
<dbReference type="SMART" id="SM00132">
    <property type="entry name" value="LIM"/>
    <property type="match status" value="2"/>
</dbReference>
<dbReference type="InterPro" id="IPR001781">
    <property type="entry name" value="Znf_LIM"/>
</dbReference>
<reference evidence="6" key="1">
    <citation type="submission" date="2014-11" db="EMBL/GenBank/DDBJ databases">
        <authorList>
            <person name="Otto D Thomas"/>
            <person name="Naeem Raeece"/>
        </authorList>
    </citation>
    <scope>NUCLEOTIDE SEQUENCE</scope>
</reference>
<dbReference type="PANTHER" id="PTHR24209">
    <property type="entry name" value="PROTEIN DA1-RELATED 2"/>
    <property type="match status" value="1"/>
</dbReference>
<name>A0A0G4ICM9_9ALVE</name>
<sequence length="461" mass="50713">MRPASSLGIPSCDLQPALVMNKSEGPQHAGTTGGGAPTSLATASHSAASKSQPPSSATCAICSEPFKGGDQVVANSSGKRLHARCFVCTKCKKPLSGKFVATKEEPNKPYHPECLSSAKSPGTCAKCGEGIPYGMRYLTVGEKVFHAACFVCTHCGEQLESSFAFKKDDPNSPYHHECLKQQVLPKCRVCEAPMHGKIAMNKYWRDQMCHAHTEGPSKLATCASCGRYAAKGQRLIQVDPDRKLCDDCQATAVFDALDAQPLYANVVHFFEDSLGLPLPMTPPLSLVDLRRLNGQQEQEMGHQHRSCSGLCVTEATIRVETKKSTGEVVKKERKVEVKAILVLSHLPRTLTGGIIAHESMHCWLKLAGYPLNLDSRVEEGLCQLAAMLWLDAQPPARRDRDPMAEKTNELSEYFKWRIANNAPTEYLEGYQLARRAYDRVGLQRLLQHVRQTGAFPELQMY</sequence>
<protein>
    <recommendedName>
        <fullName evidence="5">LIM zinc-binding domain-containing protein</fullName>
    </recommendedName>
</protein>
<evidence type="ECO:0000256" key="2">
    <source>
        <dbReference type="ARBA" id="ARBA00022833"/>
    </source>
</evidence>
<dbReference type="EMBL" id="CDMZ01005833">
    <property type="protein sequence ID" value="CEM54968.1"/>
    <property type="molecule type" value="Genomic_DNA"/>
</dbReference>
<gene>
    <name evidence="6" type="ORF">Cvel_13188</name>
</gene>
<dbReference type="Pfam" id="PF00412">
    <property type="entry name" value="LIM"/>
    <property type="match status" value="2"/>
</dbReference>
<feature type="domain" description="LIM zinc-binding" evidence="5">
    <location>
        <begin position="122"/>
        <end position="197"/>
    </location>
</feature>
<dbReference type="InterPro" id="IPR045218">
    <property type="entry name" value="DA1-like"/>
</dbReference>
<keyword evidence="2 3" id="KW-0862">Zinc</keyword>
<dbReference type="Pfam" id="PF12315">
    <property type="entry name" value="DA1-like"/>
    <property type="match status" value="1"/>
</dbReference>
<dbReference type="PROSITE" id="PS00478">
    <property type="entry name" value="LIM_DOMAIN_1"/>
    <property type="match status" value="1"/>
</dbReference>
<accession>A0A0G4ICM9</accession>
<dbReference type="SUPFAM" id="SSF57716">
    <property type="entry name" value="Glucocorticoid receptor-like (DNA-binding domain)"/>
    <property type="match status" value="1"/>
</dbReference>
<dbReference type="PROSITE" id="PS50023">
    <property type="entry name" value="LIM_DOMAIN_2"/>
    <property type="match status" value="2"/>
</dbReference>
<proteinExistence type="predicted"/>
<dbReference type="PANTHER" id="PTHR24209:SF7">
    <property type="entry name" value="PROTEIN DA1-RELATED 2"/>
    <property type="match status" value="1"/>
</dbReference>
<evidence type="ECO:0000313" key="6">
    <source>
        <dbReference type="EMBL" id="CEM54968.1"/>
    </source>
</evidence>
<dbReference type="AlphaFoldDB" id="A0A0G4ICM9"/>
<evidence type="ECO:0000259" key="5">
    <source>
        <dbReference type="PROSITE" id="PS50023"/>
    </source>
</evidence>
<dbReference type="Gene3D" id="2.10.110.10">
    <property type="entry name" value="Cysteine Rich Protein"/>
    <property type="match status" value="2"/>
</dbReference>
<feature type="domain" description="LIM zinc-binding" evidence="5">
    <location>
        <begin position="57"/>
        <end position="121"/>
    </location>
</feature>
<dbReference type="VEuPathDB" id="CryptoDB:Cvel_13188"/>
<evidence type="ECO:0000256" key="1">
    <source>
        <dbReference type="ARBA" id="ARBA00022723"/>
    </source>
</evidence>
<evidence type="ECO:0000256" key="4">
    <source>
        <dbReference type="SAM" id="MobiDB-lite"/>
    </source>
</evidence>